<dbReference type="GO" id="GO:0005886">
    <property type="term" value="C:plasma membrane"/>
    <property type="evidence" value="ECO:0007669"/>
    <property type="project" value="TreeGrafter"/>
</dbReference>
<evidence type="ECO:0000313" key="3">
    <source>
        <dbReference type="Ensembl" id="ENSCPGP00000019300.1"/>
    </source>
</evidence>
<dbReference type="InterPro" id="IPR014752">
    <property type="entry name" value="Arrestin-like_C"/>
</dbReference>
<proteinExistence type="inferred from homology"/>
<dbReference type="GO" id="GO:1990756">
    <property type="term" value="F:ubiquitin-like ligase-substrate adaptor activity"/>
    <property type="evidence" value="ECO:0007669"/>
    <property type="project" value="TreeGrafter"/>
</dbReference>
<evidence type="ECO:0000313" key="4">
    <source>
        <dbReference type="Proteomes" id="UP000694419"/>
    </source>
</evidence>
<name>A0A8C3K8G0_9CHAR</name>
<dbReference type="GO" id="GO:0015031">
    <property type="term" value="P:protein transport"/>
    <property type="evidence" value="ECO:0007669"/>
    <property type="project" value="TreeGrafter"/>
</dbReference>
<sequence>MAAAGPGPGPGAGGAVKTLALVLEDEARRGGGGGYCSGDTVSGQVLLELAGPLPLRGLRLEAAGRARVAWSESSGAVPGAGTWGVAVRAPGPGPRREAEVRYLDIRQSLLRDPPEGEESLILLDGRHEFPFSFQLPQEPLVTSFTGKYGSIQYYVKAILERPAAPDQSVQTELQVISHIDVSSPALLVYIHIPGAKKLMIEMPLVIGTIPCIGFSSRNSSITSQFSMDMSWLALTMPEHPEAPPNYADIVSEEEFSRHVPAYPLPIDCEEQLCCPVFAYIQEFRFQPPPLYSEIDPHPTDVEEVQPVSFML</sequence>
<dbReference type="InterPro" id="IPR014756">
    <property type="entry name" value="Ig_E-set"/>
</dbReference>
<evidence type="ECO:0000259" key="2">
    <source>
        <dbReference type="Pfam" id="PF00339"/>
    </source>
</evidence>
<dbReference type="PANTHER" id="PTHR11188:SF16">
    <property type="entry name" value="ARRESTIN DOMAIN-CONTAINING PROTEIN 4"/>
    <property type="match status" value="1"/>
</dbReference>
<organism evidence="3 4">
    <name type="scientific">Calidris pygmaea</name>
    <name type="common">Spoon-billed sandpiper</name>
    <dbReference type="NCBI Taxonomy" id="425635"/>
    <lineage>
        <taxon>Eukaryota</taxon>
        <taxon>Metazoa</taxon>
        <taxon>Chordata</taxon>
        <taxon>Craniata</taxon>
        <taxon>Vertebrata</taxon>
        <taxon>Euteleostomi</taxon>
        <taxon>Archelosauria</taxon>
        <taxon>Archosauria</taxon>
        <taxon>Dinosauria</taxon>
        <taxon>Saurischia</taxon>
        <taxon>Theropoda</taxon>
        <taxon>Coelurosauria</taxon>
        <taxon>Aves</taxon>
        <taxon>Neognathae</taxon>
        <taxon>Neoaves</taxon>
        <taxon>Charadriiformes</taxon>
        <taxon>Scolopacidae</taxon>
        <taxon>Calidris</taxon>
    </lineage>
</organism>
<reference evidence="3" key="1">
    <citation type="submission" date="2025-08" db="UniProtKB">
        <authorList>
            <consortium name="Ensembl"/>
        </authorList>
    </citation>
    <scope>IDENTIFICATION</scope>
</reference>
<dbReference type="InterPro" id="IPR050357">
    <property type="entry name" value="Arrestin_domain-protein"/>
</dbReference>
<dbReference type="GO" id="GO:0005737">
    <property type="term" value="C:cytoplasm"/>
    <property type="evidence" value="ECO:0007669"/>
    <property type="project" value="TreeGrafter"/>
</dbReference>
<reference evidence="3" key="2">
    <citation type="submission" date="2025-09" db="UniProtKB">
        <authorList>
            <consortium name="Ensembl"/>
        </authorList>
    </citation>
    <scope>IDENTIFICATION</scope>
</reference>
<dbReference type="Ensembl" id="ENSCPGT00000021125.1">
    <property type="protein sequence ID" value="ENSCPGP00000019300.1"/>
    <property type="gene ID" value="ENSCPGG00000013513.1"/>
</dbReference>
<comment type="similarity">
    <text evidence="1">Belongs to the arrestin family.</text>
</comment>
<keyword evidence="4" id="KW-1185">Reference proteome</keyword>
<dbReference type="SUPFAM" id="SSF81296">
    <property type="entry name" value="E set domains"/>
    <property type="match status" value="1"/>
</dbReference>
<dbReference type="Pfam" id="PF00339">
    <property type="entry name" value="Arrestin_N"/>
    <property type="match status" value="1"/>
</dbReference>
<dbReference type="InterPro" id="IPR011021">
    <property type="entry name" value="Arrestin-like_N"/>
</dbReference>
<dbReference type="PANTHER" id="PTHR11188">
    <property type="entry name" value="ARRESTIN DOMAIN CONTAINING PROTEIN"/>
    <property type="match status" value="1"/>
</dbReference>
<feature type="domain" description="Arrestin-like N-terminal" evidence="2">
    <location>
        <begin position="35"/>
        <end position="181"/>
    </location>
</feature>
<evidence type="ECO:0000256" key="1">
    <source>
        <dbReference type="ARBA" id="ARBA00005298"/>
    </source>
</evidence>
<dbReference type="Gene3D" id="2.60.40.640">
    <property type="match status" value="1"/>
</dbReference>
<protein>
    <submittedName>
        <fullName evidence="3">Arrestin domain containing 4</fullName>
    </submittedName>
</protein>
<dbReference type="Proteomes" id="UP000694419">
    <property type="component" value="Unplaced"/>
</dbReference>
<dbReference type="AlphaFoldDB" id="A0A8C3K8G0"/>
<accession>A0A8C3K8G0</accession>